<proteinExistence type="predicted"/>
<keyword evidence="3" id="KW-1185">Reference proteome</keyword>
<dbReference type="SUPFAM" id="SSF53254">
    <property type="entry name" value="Phosphoglycerate mutase-like"/>
    <property type="match status" value="1"/>
</dbReference>
<dbReference type="InterPro" id="IPR017578">
    <property type="entry name" value="Ribazole_CobC"/>
</dbReference>
<dbReference type="Gene3D" id="3.40.50.1240">
    <property type="entry name" value="Phosphoglycerate mutase-like"/>
    <property type="match status" value="1"/>
</dbReference>
<sequence length="187" mass="20808">MELYLVRHTRPEVQPGICYGHADIDVGETFHSEAETVRSKLAGIAPTAFYTSPQQRCRKLAAALPFGQPQEDVRLKELHFGEWELLAWDAIPREALDHWGSRFVEVAPPGGESFTDLFHRAKAFFADCATRHHGPVVAVTHAGVIRALLAHALNLPLQHVPNFQLDFGGITKLAIAGPYIHVNYVNR</sequence>
<name>A0A2R5F6B9_9PROT</name>
<dbReference type="EC" id="3.1.3.73" evidence="1"/>
<dbReference type="GO" id="GO:0009236">
    <property type="term" value="P:cobalamin biosynthetic process"/>
    <property type="evidence" value="ECO:0007669"/>
    <property type="project" value="UniProtKB-UniRule"/>
</dbReference>
<keyword evidence="2" id="KW-0378">Hydrolase</keyword>
<protein>
    <recommendedName>
        <fullName evidence="1">Alpha-ribazole phosphatase</fullName>
        <ecNumber evidence="1">3.1.3.73</ecNumber>
    </recommendedName>
</protein>
<dbReference type="AlphaFoldDB" id="A0A2R5F6B9"/>
<dbReference type="EMBL" id="BDOQ01000003">
    <property type="protein sequence ID" value="GBG13832.1"/>
    <property type="molecule type" value="Genomic_DNA"/>
</dbReference>
<dbReference type="InterPro" id="IPR050275">
    <property type="entry name" value="PGM_Phosphatase"/>
</dbReference>
<dbReference type="GO" id="GO:0043755">
    <property type="term" value="F:alpha-ribazole phosphatase activity"/>
    <property type="evidence" value="ECO:0007669"/>
    <property type="project" value="UniProtKB-UniRule"/>
</dbReference>
<dbReference type="GO" id="GO:0005737">
    <property type="term" value="C:cytoplasm"/>
    <property type="evidence" value="ECO:0007669"/>
    <property type="project" value="TreeGrafter"/>
</dbReference>
<dbReference type="Proteomes" id="UP000245081">
    <property type="component" value="Unassembled WGS sequence"/>
</dbReference>
<gene>
    <name evidence="2" type="primary">cobC</name>
    <name evidence="2" type="ORF">NMK_1383</name>
</gene>
<dbReference type="CDD" id="cd07067">
    <property type="entry name" value="HP_PGM_like"/>
    <property type="match status" value="1"/>
</dbReference>
<dbReference type="InterPro" id="IPR013078">
    <property type="entry name" value="His_Pase_superF_clade-1"/>
</dbReference>
<organism evidence="2 3">
    <name type="scientific">Novimethylophilus kurashikiensis</name>
    <dbReference type="NCBI Taxonomy" id="1825523"/>
    <lineage>
        <taxon>Bacteria</taxon>
        <taxon>Pseudomonadati</taxon>
        <taxon>Pseudomonadota</taxon>
        <taxon>Betaproteobacteria</taxon>
        <taxon>Nitrosomonadales</taxon>
        <taxon>Methylophilaceae</taxon>
        <taxon>Novimethylophilus</taxon>
    </lineage>
</organism>
<evidence type="ECO:0000313" key="2">
    <source>
        <dbReference type="EMBL" id="GBG13832.1"/>
    </source>
</evidence>
<accession>A0A2R5F6B9</accession>
<dbReference type="OrthoDB" id="5296884at2"/>
<evidence type="ECO:0000313" key="3">
    <source>
        <dbReference type="Proteomes" id="UP000245081"/>
    </source>
</evidence>
<dbReference type="InterPro" id="IPR029033">
    <property type="entry name" value="His_PPase_superfam"/>
</dbReference>
<dbReference type="PANTHER" id="PTHR48100">
    <property type="entry name" value="BROAD-SPECIFICITY PHOSPHATASE YOR283W-RELATED"/>
    <property type="match status" value="1"/>
</dbReference>
<evidence type="ECO:0000256" key="1">
    <source>
        <dbReference type="NCBIfam" id="TIGR03162"/>
    </source>
</evidence>
<dbReference type="SMART" id="SM00855">
    <property type="entry name" value="PGAM"/>
    <property type="match status" value="1"/>
</dbReference>
<dbReference type="Pfam" id="PF00300">
    <property type="entry name" value="His_Phos_1"/>
    <property type="match status" value="1"/>
</dbReference>
<reference evidence="2 3" key="1">
    <citation type="journal article" date="2018" name="Environ. Microbiol.">
        <title>Isolation and genomic characterization of Novimethylophilus kurashikiensis gen. nov. sp. nov., a new lanthanide-dependent methylotrophic species of Methylophilaceae.</title>
        <authorList>
            <person name="Lv H."/>
            <person name="Sahin N."/>
            <person name="Tani A."/>
        </authorList>
    </citation>
    <scope>NUCLEOTIDE SEQUENCE [LARGE SCALE GENOMIC DNA]</scope>
    <source>
        <strain evidence="2 3">La2-4</strain>
    </source>
</reference>
<dbReference type="RefSeq" id="WP_109014990.1">
    <property type="nucleotide sequence ID" value="NZ_BDOQ01000003.1"/>
</dbReference>
<dbReference type="NCBIfam" id="TIGR03162">
    <property type="entry name" value="ribazole_cobC"/>
    <property type="match status" value="1"/>
</dbReference>
<comment type="caution">
    <text evidence="2">The sequence shown here is derived from an EMBL/GenBank/DDBJ whole genome shotgun (WGS) entry which is preliminary data.</text>
</comment>
<dbReference type="PANTHER" id="PTHR48100:SF1">
    <property type="entry name" value="HISTIDINE PHOSPHATASE FAMILY PROTEIN-RELATED"/>
    <property type="match status" value="1"/>
</dbReference>